<dbReference type="Proteomes" id="UP001163687">
    <property type="component" value="Chromosome"/>
</dbReference>
<accession>A0AA35CK33</accession>
<dbReference type="PANTHER" id="PTHR40084">
    <property type="entry name" value="PHOSPHOHYDROLASE, PHP FAMILY"/>
    <property type="match status" value="1"/>
</dbReference>
<dbReference type="KEGG" id="cmic:caldi_10390"/>
<dbReference type="RefSeq" id="WP_264844028.1">
    <property type="nucleotide sequence ID" value="NZ_AP025628.1"/>
</dbReference>
<evidence type="ECO:0000313" key="1">
    <source>
        <dbReference type="EMBL" id="BDG59949.1"/>
    </source>
</evidence>
<name>A0AA35CK33_9FIRM</name>
<dbReference type="AlphaFoldDB" id="A0AA35CK33"/>
<reference evidence="1" key="1">
    <citation type="submission" date="2022-03" db="EMBL/GenBank/DDBJ databases">
        <title>Complete genome sequence of Caldinitratiruptor microaerophilus.</title>
        <authorList>
            <person name="Mukaiyama R."/>
            <person name="Nishiyama T."/>
            <person name="Ueda K."/>
        </authorList>
    </citation>
    <scope>NUCLEOTIDE SEQUENCE</scope>
    <source>
        <strain evidence="1">JCM 16183</strain>
    </source>
</reference>
<protein>
    <recommendedName>
        <fullName evidence="3">TIGR00375 family protein</fullName>
    </recommendedName>
</protein>
<dbReference type="InterPro" id="IPR016195">
    <property type="entry name" value="Pol/histidinol_Pase-like"/>
</dbReference>
<dbReference type="EMBL" id="AP025628">
    <property type="protein sequence ID" value="BDG59949.1"/>
    <property type="molecule type" value="Genomic_DNA"/>
</dbReference>
<dbReference type="Gene3D" id="3.20.20.140">
    <property type="entry name" value="Metal-dependent hydrolases"/>
    <property type="match status" value="1"/>
</dbReference>
<dbReference type="SUPFAM" id="SSF89550">
    <property type="entry name" value="PHP domain-like"/>
    <property type="match status" value="1"/>
</dbReference>
<dbReference type="Gene3D" id="1.10.150.20">
    <property type="entry name" value="5' to 3' exonuclease, C-terminal subdomain"/>
    <property type="match status" value="1"/>
</dbReference>
<dbReference type="CDD" id="cd19067">
    <property type="entry name" value="PfuEndoQ-like"/>
    <property type="match status" value="1"/>
</dbReference>
<dbReference type="InterPro" id="IPR010994">
    <property type="entry name" value="RuvA_2-like"/>
</dbReference>
<dbReference type="SUPFAM" id="SSF47781">
    <property type="entry name" value="RuvA domain 2-like"/>
    <property type="match status" value="1"/>
</dbReference>
<evidence type="ECO:0008006" key="3">
    <source>
        <dbReference type="Google" id="ProtNLM"/>
    </source>
</evidence>
<evidence type="ECO:0000313" key="2">
    <source>
        <dbReference type="Proteomes" id="UP001163687"/>
    </source>
</evidence>
<dbReference type="PANTHER" id="PTHR40084:SF1">
    <property type="entry name" value="PHOSPHOTRANSFERASE"/>
    <property type="match status" value="1"/>
</dbReference>
<organism evidence="1 2">
    <name type="scientific">Caldinitratiruptor microaerophilus</name>
    <dbReference type="NCBI Taxonomy" id="671077"/>
    <lineage>
        <taxon>Bacteria</taxon>
        <taxon>Bacillati</taxon>
        <taxon>Bacillota</taxon>
        <taxon>Clostridia</taxon>
        <taxon>Eubacteriales</taxon>
        <taxon>Symbiobacteriaceae</taxon>
        <taxon>Caldinitratiruptor</taxon>
    </lineage>
</organism>
<sequence>MNRPLYCDLHVHLAGIKMAAARDLTVAGVLDECVRRKGIGMVGIIDAAAVPARAVLRDLVREGDLFPLPGGGLSFRDRVTLIPGAEVEVYHEGPIHLLCYFPDLAALEEFGRWQESVVRNPSLSTQRHRATGEEVVRRVAATGGFVVPAHAFTPYKSILAAAGSVEAVIPRELWAHVPGVELGLSSDTALADRVPELQHFTFVTGSDAHSRGKIAREYMALGVEAPSFAELKLALEGADGRQVLANFGLDPRLGKYHRSFCLDCDGPLTGPPPQDRCPRDPAHRLVLGVLDRIYLLAGPPAGEESGQSVGWPLPGRPSGRPRPPYVHQVPLQFVPGLGPRALDRLLAAFGSEMAVLHEATREQLAEVVGPALAGRIDDARSGRLGIAPGAGGAYGKLTYQL</sequence>
<proteinExistence type="predicted"/>
<gene>
    <name evidence="1" type="primary">yqxK</name>
    <name evidence="1" type="ORF">caldi_10390</name>
</gene>
<keyword evidence="2" id="KW-1185">Reference proteome</keyword>